<evidence type="ECO:0000313" key="4">
    <source>
        <dbReference type="Proteomes" id="UP000014227"/>
    </source>
</evidence>
<dbReference type="KEGG" id="ccz:CCALI_02926"/>
<dbReference type="STRING" id="454171.CP488_01160"/>
<keyword evidence="4" id="KW-1185">Reference proteome</keyword>
<sequence length="178" mass="19675">MTYSPPGRGTNPLVYILAACGGCVILVVIGIFGLGLFVTHKFAGAINQMAVISQFGEALRQQNYEKAASFLTGSAQQQYSANTLRQKIERLEKEYGALESFTLDPQQFYGQNQNPSQAPNTYQLSDYLCDLQFQRALVHIKLHFDPSDPRHISGLTWGSVYRNASETSPSEGAKKHTP</sequence>
<keyword evidence="2" id="KW-0472">Membrane</keyword>
<dbReference type="PATRIC" id="fig|1303518.3.peg.3032"/>
<feature type="transmembrane region" description="Helical" evidence="2">
    <location>
        <begin position="12"/>
        <end position="39"/>
    </location>
</feature>
<keyword evidence="1" id="KW-0175">Coiled coil</keyword>
<gene>
    <name evidence="3" type="ORF">CCALI_02926</name>
</gene>
<reference evidence="4" key="1">
    <citation type="submission" date="2013-03" db="EMBL/GenBank/DDBJ databases">
        <title>Genome sequence of Chthonomonas calidirosea, the first sequenced genome from the Armatimonadetes phylum (formally candidate division OP10).</title>
        <authorList>
            <person name="Lee K.C.Y."/>
            <person name="Morgan X.C."/>
            <person name="Dunfield P.F."/>
            <person name="Tamas I."/>
            <person name="Houghton K.M."/>
            <person name="Vyssotski M."/>
            <person name="Ryan J.L.J."/>
            <person name="Lagutin K."/>
            <person name="McDonald I.R."/>
            <person name="Stott M.B."/>
        </authorList>
    </citation>
    <scope>NUCLEOTIDE SEQUENCE [LARGE SCALE GENOMIC DNA]</scope>
    <source>
        <strain evidence="4">DSM 23976 / ICMP 18418 / T49</strain>
    </source>
</reference>
<dbReference type="HOGENOM" id="CLU_1508038_0_0_0"/>
<dbReference type="EMBL" id="HF951689">
    <property type="protein sequence ID" value="CCW36711.1"/>
    <property type="molecule type" value="Genomic_DNA"/>
</dbReference>
<protein>
    <submittedName>
        <fullName evidence="3">Uncharacterized protein</fullName>
    </submittedName>
</protein>
<dbReference type="AlphaFoldDB" id="S0EYG3"/>
<dbReference type="Proteomes" id="UP000014227">
    <property type="component" value="Chromosome I"/>
</dbReference>
<dbReference type="InParanoid" id="S0EYG3"/>
<accession>S0EYG3</accession>
<evidence type="ECO:0000256" key="2">
    <source>
        <dbReference type="SAM" id="Phobius"/>
    </source>
</evidence>
<name>S0EYG3_CHTCT</name>
<organism evidence="3 4">
    <name type="scientific">Chthonomonas calidirosea (strain DSM 23976 / ICMP 18418 / T49)</name>
    <dbReference type="NCBI Taxonomy" id="1303518"/>
    <lineage>
        <taxon>Bacteria</taxon>
        <taxon>Bacillati</taxon>
        <taxon>Armatimonadota</taxon>
        <taxon>Chthonomonadia</taxon>
        <taxon>Chthonomonadales</taxon>
        <taxon>Chthonomonadaceae</taxon>
        <taxon>Chthonomonas</taxon>
    </lineage>
</organism>
<feature type="coiled-coil region" evidence="1">
    <location>
        <begin position="74"/>
        <end position="101"/>
    </location>
</feature>
<keyword evidence="2" id="KW-0812">Transmembrane</keyword>
<evidence type="ECO:0000256" key="1">
    <source>
        <dbReference type="SAM" id="Coils"/>
    </source>
</evidence>
<dbReference type="RefSeq" id="WP_016484214.1">
    <property type="nucleotide sequence ID" value="NC_021487.1"/>
</dbReference>
<keyword evidence="2" id="KW-1133">Transmembrane helix</keyword>
<evidence type="ECO:0000313" key="3">
    <source>
        <dbReference type="EMBL" id="CCW36711.1"/>
    </source>
</evidence>
<proteinExistence type="predicted"/>